<comment type="caution">
    <text evidence="2">The sequence shown here is derived from an EMBL/GenBank/DDBJ whole genome shotgun (WGS) entry which is preliminary data.</text>
</comment>
<dbReference type="EMBL" id="JAALFG010000002">
    <property type="protein sequence ID" value="NGP18126.1"/>
    <property type="molecule type" value="Genomic_DNA"/>
</dbReference>
<dbReference type="Proteomes" id="UP000474802">
    <property type="component" value="Unassembled WGS sequence"/>
</dbReference>
<protein>
    <submittedName>
        <fullName evidence="2">DUF1236 domain-containing protein</fullName>
    </submittedName>
</protein>
<organism evidence="2 3">
    <name type="scientific">Devosia aurantiaca</name>
    <dbReference type="NCBI Taxonomy" id="2714858"/>
    <lineage>
        <taxon>Bacteria</taxon>
        <taxon>Pseudomonadati</taxon>
        <taxon>Pseudomonadota</taxon>
        <taxon>Alphaproteobacteria</taxon>
        <taxon>Hyphomicrobiales</taxon>
        <taxon>Devosiaceae</taxon>
        <taxon>Devosia</taxon>
    </lineage>
</organism>
<feature type="chain" id="PRO_5027002227" evidence="1">
    <location>
        <begin position="22"/>
        <end position="196"/>
    </location>
</feature>
<reference evidence="2 3" key="2">
    <citation type="submission" date="2020-03" db="EMBL/GenBank/DDBJ databases">
        <title>Devosia chinhatensis sp. nov., isolated from a hexachlorocyclohexane (HCH) dump site in India.</title>
        <authorList>
            <person name="Kumar M."/>
            <person name="Lal R."/>
        </authorList>
    </citation>
    <scope>NUCLEOTIDE SEQUENCE [LARGE SCALE GENOMIC DNA]</scope>
    <source>
        <strain evidence="2 3">H239</strain>
    </source>
</reference>
<proteinExistence type="predicted"/>
<dbReference type="InterPro" id="IPR009642">
    <property type="entry name" value="DUF1236"/>
</dbReference>
<evidence type="ECO:0000256" key="1">
    <source>
        <dbReference type="SAM" id="SignalP"/>
    </source>
</evidence>
<dbReference type="AlphaFoldDB" id="A0A6M1SNK7"/>
<keyword evidence="1" id="KW-0732">Signal</keyword>
<keyword evidence="3" id="KW-1185">Reference proteome</keyword>
<reference evidence="2 3" key="1">
    <citation type="submission" date="2020-02" db="EMBL/GenBank/DDBJ databases">
        <authorList>
            <person name="Khan S.A."/>
            <person name="Jeon C.O."/>
            <person name="Chun B.H."/>
        </authorList>
    </citation>
    <scope>NUCLEOTIDE SEQUENCE [LARGE SCALE GENOMIC DNA]</scope>
    <source>
        <strain evidence="2 3">H239</strain>
    </source>
</reference>
<gene>
    <name evidence="2" type="ORF">G5575_11060</name>
</gene>
<evidence type="ECO:0000313" key="2">
    <source>
        <dbReference type="EMBL" id="NGP18126.1"/>
    </source>
</evidence>
<name>A0A6M1SNK7_9HYPH</name>
<sequence>MKTTIATVVAVTLLSLSSAHGQIIKGNAEASAATGSAAGGATGAVVGGLVFGPIGAVIGGFTGAAIGAAGGVEATSVDYVRLNPTEPVVIDGDLEVGYVVPEDVTLHVIEGDANYGYFYTNDRAYFVDMSNRTVVYSPASWLRLKPTNLASRPTRKGVLDASRAPFSYWATLVSPRIDMRPYGPAGVYGARRGRSS</sequence>
<dbReference type="Pfam" id="PF06823">
    <property type="entry name" value="DUF1236"/>
    <property type="match status" value="1"/>
</dbReference>
<dbReference type="RefSeq" id="WP_164534358.1">
    <property type="nucleotide sequence ID" value="NZ_JAALFG010000002.1"/>
</dbReference>
<evidence type="ECO:0000313" key="3">
    <source>
        <dbReference type="Proteomes" id="UP000474802"/>
    </source>
</evidence>
<feature type="signal peptide" evidence="1">
    <location>
        <begin position="1"/>
        <end position="21"/>
    </location>
</feature>
<accession>A0A6M1SNK7</accession>